<proteinExistence type="predicted"/>
<dbReference type="Proteomes" id="UP001305779">
    <property type="component" value="Unassembled WGS sequence"/>
</dbReference>
<gene>
    <name evidence="3" type="ORF">PRZ48_007174</name>
</gene>
<organism evidence="3 4">
    <name type="scientific">Zasmidium cellare</name>
    <name type="common">Wine cellar mold</name>
    <name type="synonym">Racodium cellare</name>
    <dbReference type="NCBI Taxonomy" id="395010"/>
    <lineage>
        <taxon>Eukaryota</taxon>
        <taxon>Fungi</taxon>
        <taxon>Dikarya</taxon>
        <taxon>Ascomycota</taxon>
        <taxon>Pezizomycotina</taxon>
        <taxon>Dothideomycetes</taxon>
        <taxon>Dothideomycetidae</taxon>
        <taxon>Mycosphaerellales</taxon>
        <taxon>Mycosphaerellaceae</taxon>
        <taxon>Zasmidium</taxon>
    </lineage>
</organism>
<keyword evidence="2" id="KW-1133">Transmembrane helix</keyword>
<comment type="caution">
    <text evidence="3">The sequence shown here is derived from an EMBL/GenBank/DDBJ whole genome shotgun (WGS) entry which is preliminary data.</text>
</comment>
<feature type="transmembrane region" description="Helical" evidence="2">
    <location>
        <begin position="58"/>
        <end position="78"/>
    </location>
</feature>
<reference evidence="3 4" key="1">
    <citation type="journal article" date="2023" name="G3 (Bethesda)">
        <title>A chromosome-level genome assembly of Zasmidium syzygii isolated from banana leaves.</title>
        <authorList>
            <person name="van Westerhoven A.C."/>
            <person name="Mehrabi R."/>
            <person name="Talebi R."/>
            <person name="Steentjes M.B.F."/>
            <person name="Corcolon B."/>
            <person name="Chong P.A."/>
            <person name="Kema G.H.J."/>
            <person name="Seidl M.F."/>
        </authorList>
    </citation>
    <scope>NUCLEOTIDE SEQUENCE [LARGE SCALE GENOMIC DNA]</scope>
    <source>
        <strain evidence="3 4">P124</strain>
    </source>
</reference>
<feature type="transmembrane region" description="Helical" evidence="2">
    <location>
        <begin position="20"/>
        <end position="46"/>
    </location>
</feature>
<accession>A0ABR0EJF1</accession>
<feature type="region of interest" description="Disordered" evidence="1">
    <location>
        <begin position="132"/>
        <end position="164"/>
    </location>
</feature>
<evidence type="ECO:0000313" key="3">
    <source>
        <dbReference type="EMBL" id="KAK4501366.1"/>
    </source>
</evidence>
<evidence type="ECO:0000256" key="2">
    <source>
        <dbReference type="SAM" id="Phobius"/>
    </source>
</evidence>
<protein>
    <submittedName>
        <fullName evidence="3">Uncharacterized protein</fullName>
    </submittedName>
</protein>
<keyword evidence="2" id="KW-0812">Transmembrane</keyword>
<keyword evidence="2" id="KW-0472">Membrane</keyword>
<keyword evidence="4" id="KW-1185">Reference proteome</keyword>
<name>A0ABR0EJF1_ZASCE</name>
<sequence>MSTDTVTAILWQAGDATFTVVQVILAFVVLVTLSLLLGWVLDTTLWPAGLKKAEMTPYAPVTTLSVGGYILALVFKIVEQVESGWPLPLYGVLLWGLACVTFTWFWLLLVVATIRGTWEGYTMVKRWMARRGGENPTSTNPADESHELEEGLLGSGNRKDSTEC</sequence>
<evidence type="ECO:0000313" key="4">
    <source>
        <dbReference type="Proteomes" id="UP001305779"/>
    </source>
</evidence>
<evidence type="ECO:0000256" key="1">
    <source>
        <dbReference type="SAM" id="MobiDB-lite"/>
    </source>
</evidence>
<dbReference type="EMBL" id="JAXOVC010000005">
    <property type="protein sequence ID" value="KAK4501366.1"/>
    <property type="molecule type" value="Genomic_DNA"/>
</dbReference>
<feature type="transmembrane region" description="Helical" evidence="2">
    <location>
        <begin position="90"/>
        <end position="118"/>
    </location>
</feature>